<dbReference type="InterPro" id="IPR001387">
    <property type="entry name" value="Cro/C1-type_HTH"/>
</dbReference>
<dbReference type="PATRIC" id="fig|1246626.3.peg.2844"/>
<dbReference type="PANTHER" id="PTHR46558">
    <property type="entry name" value="TRACRIPTIONAL REGULATORY PROTEIN-RELATED-RELATED"/>
    <property type="match status" value="1"/>
</dbReference>
<protein>
    <submittedName>
        <fullName evidence="3">HTH-type transcriptional regulator</fullName>
    </submittedName>
</protein>
<dbReference type="KEGG" id="ble:BleG1_2854"/>
<evidence type="ECO:0000259" key="2">
    <source>
        <dbReference type="PROSITE" id="PS50943"/>
    </source>
</evidence>
<dbReference type="SMART" id="SM00530">
    <property type="entry name" value="HTH_XRE"/>
    <property type="match status" value="1"/>
</dbReference>
<dbReference type="SUPFAM" id="SSF47413">
    <property type="entry name" value="lambda repressor-like DNA-binding domains"/>
    <property type="match status" value="1"/>
</dbReference>
<reference evidence="3 4" key="1">
    <citation type="journal article" date="2014" name="Gene">
        <title>A comparative genomic analysis of the alkalitolerant soil bacterium Bacillus lehensis G1.</title>
        <authorList>
            <person name="Noor Y.M."/>
            <person name="Samsulrizal N.H."/>
            <person name="Jema'on N.A."/>
            <person name="Low K.O."/>
            <person name="Ramli A.N."/>
            <person name="Alias N.I."/>
            <person name="Damis S.I."/>
            <person name="Fuzi S.F."/>
            <person name="Isa M.N."/>
            <person name="Murad A.M."/>
            <person name="Raih M.F."/>
            <person name="Bakar F.D."/>
            <person name="Najimudin N."/>
            <person name="Mahadi N.M."/>
            <person name="Illias R.M."/>
        </authorList>
    </citation>
    <scope>NUCLEOTIDE SEQUENCE [LARGE SCALE GENOMIC DNA]</scope>
    <source>
        <strain evidence="3 4">G1</strain>
    </source>
</reference>
<dbReference type="OrthoDB" id="72638at2"/>
<dbReference type="STRING" id="1246626.BleG1_2854"/>
<dbReference type="EMBL" id="CP003923">
    <property type="protein sequence ID" value="AIC95418.1"/>
    <property type="molecule type" value="Genomic_DNA"/>
</dbReference>
<dbReference type="InterPro" id="IPR010982">
    <property type="entry name" value="Lambda_DNA-bd_dom_sf"/>
</dbReference>
<feature type="domain" description="HTH cro/C1-type" evidence="2">
    <location>
        <begin position="4"/>
        <end position="58"/>
    </location>
</feature>
<dbReference type="Gene3D" id="1.10.260.40">
    <property type="entry name" value="lambda repressor-like DNA-binding domains"/>
    <property type="match status" value="1"/>
</dbReference>
<dbReference type="PANTHER" id="PTHR46558:SF14">
    <property type="entry name" value="HTH-TYPE TRANSCRIPTIONAL REGULATOR ANSR"/>
    <property type="match status" value="1"/>
</dbReference>
<name>A0A060M4E5_9BACI</name>
<dbReference type="HOGENOM" id="CLU_066192_4_2_9"/>
<dbReference type="CDD" id="cd00093">
    <property type="entry name" value="HTH_XRE"/>
    <property type="match status" value="1"/>
</dbReference>
<dbReference type="Pfam" id="PF12844">
    <property type="entry name" value="HTH_19"/>
    <property type="match status" value="1"/>
</dbReference>
<dbReference type="Proteomes" id="UP000027142">
    <property type="component" value="Chromosome"/>
</dbReference>
<dbReference type="PROSITE" id="PS50943">
    <property type="entry name" value="HTH_CROC1"/>
    <property type="match status" value="1"/>
</dbReference>
<sequence>MKRLADLRYKHNLTQEQLSKLLSVSRNTYANYELGVREMDYSMLVFLADYYKVSLDYILGRTDNPIMVEQITVDEAEYVQRSLELYRDMKGKIMK</sequence>
<proteinExistence type="predicted"/>
<keyword evidence="4" id="KW-1185">Reference proteome</keyword>
<dbReference type="eggNOG" id="COG1396">
    <property type="taxonomic scope" value="Bacteria"/>
</dbReference>
<organism evidence="3 4">
    <name type="scientific">Shouchella lehensis G1</name>
    <dbReference type="NCBI Taxonomy" id="1246626"/>
    <lineage>
        <taxon>Bacteria</taxon>
        <taxon>Bacillati</taxon>
        <taxon>Bacillota</taxon>
        <taxon>Bacilli</taxon>
        <taxon>Bacillales</taxon>
        <taxon>Bacillaceae</taxon>
        <taxon>Shouchella</taxon>
    </lineage>
</organism>
<dbReference type="AlphaFoldDB" id="A0A060M4E5"/>
<dbReference type="GO" id="GO:0003677">
    <property type="term" value="F:DNA binding"/>
    <property type="evidence" value="ECO:0007669"/>
    <property type="project" value="UniProtKB-KW"/>
</dbReference>
<accession>A0A060M4E5</accession>
<evidence type="ECO:0000313" key="3">
    <source>
        <dbReference type="EMBL" id="AIC95418.1"/>
    </source>
</evidence>
<evidence type="ECO:0000313" key="4">
    <source>
        <dbReference type="Proteomes" id="UP000027142"/>
    </source>
</evidence>
<evidence type="ECO:0000256" key="1">
    <source>
        <dbReference type="ARBA" id="ARBA00023125"/>
    </source>
</evidence>
<keyword evidence="1" id="KW-0238">DNA-binding</keyword>
<gene>
    <name evidence="3" type="ORF">BleG1_2854</name>
</gene>
<dbReference type="RefSeq" id="WP_158318539.1">
    <property type="nucleotide sequence ID" value="NZ_CP003923.1"/>
</dbReference>